<dbReference type="Pfam" id="PF00106">
    <property type="entry name" value="adh_short"/>
    <property type="match status" value="1"/>
</dbReference>
<dbReference type="PRINTS" id="PR00080">
    <property type="entry name" value="SDRFAMILY"/>
</dbReference>
<accession>A0A563EMP4</accession>
<comment type="caution">
    <text evidence="4">The sequence shown here is derived from an EMBL/GenBank/DDBJ whole genome shotgun (WGS) entry which is preliminary data.</text>
</comment>
<dbReference type="Gene3D" id="3.40.50.720">
    <property type="entry name" value="NAD(P)-binding Rossmann-like Domain"/>
    <property type="match status" value="1"/>
</dbReference>
<keyword evidence="5" id="KW-1185">Reference proteome</keyword>
<sequence length="252" mass="26857">MLVRGLTVAVTGANRGLGRAIAERAADAGADLLLLGRDLDALRGVAAATGGEVRYLDLADPATIGPALSGRVDVLVNNGGVTGPIGPSWEVADRDWWEAMEVNVRGTVQACHAVLPGMLARHSGRVINIVSNAGRLTWPSVSSYSVSKAAVIKFTENVAEELRNRGVSVFSFHPGLLDIGMAGGHLNERRSTDPWRNQIRIWLRMERKAGRFTPLSQALETLLLLLDGTADPLSGSYLTADDDIAALVKEKS</sequence>
<evidence type="ECO:0000256" key="1">
    <source>
        <dbReference type="ARBA" id="ARBA00006484"/>
    </source>
</evidence>
<keyword evidence="2" id="KW-0560">Oxidoreductase</keyword>
<evidence type="ECO:0000313" key="4">
    <source>
        <dbReference type="EMBL" id="TWP48343.1"/>
    </source>
</evidence>
<dbReference type="InterPro" id="IPR036291">
    <property type="entry name" value="NAD(P)-bd_dom_sf"/>
</dbReference>
<dbReference type="SUPFAM" id="SSF51735">
    <property type="entry name" value="NAD(P)-binding Rossmann-fold domains"/>
    <property type="match status" value="1"/>
</dbReference>
<evidence type="ECO:0000256" key="3">
    <source>
        <dbReference type="RuleBase" id="RU000363"/>
    </source>
</evidence>
<dbReference type="EMBL" id="VOBR01000021">
    <property type="protein sequence ID" value="TWP48343.1"/>
    <property type="molecule type" value="Genomic_DNA"/>
</dbReference>
<dbReference type="OrthoDB" id="286404at2"/>
<evidence type="ECO:0000256" key="2">
    <source>
        <dbReference type="ARBA" id="ARBA00023002"/>
    </source>
</evidence>
<dbReference type="CDD" id="cd05233">
    <property type="entry name" value="SDR_c"/>
    <property type="match status" value="1"/>
</dbReference>
<protein>
    <submittedName>
        <fullName evidence="4">SDR family oxidoreductase</fullName>
    </submittedName>
</protein>
<dbReference type="GO" id="GO:0016020">
    <property type="term" value="C:membrane"/>
    <property type="evidence" value="ECO:0007669"/>
    <property type="project" value="TreeGrafter"/>
</dbReference>
<comment type="similarity">
    <text evidence="1 3">Belongs to the short-chain dehydrogenases/reductases (SDR) family.</text>
</comment>
<reference evidence="4 5" key="1">
    <citation type="submission" date="2019-07" db="EMBL/GenBank/DDBJ databases">
        <title>Lentzea xizangensis sp. nov., isolated from Qinghai-Tibetan Plateau Soils.</title>
        <authorList>
            <person name="Huang J."/>
        </authorList>
    </citation>
    <scope>NUCLEOTIDE SEQUENCE [LARGE SCALE GENOMIC DNA]</scope>
    <source>
        <strain evidence="4 5">FXJ1.1311</strain>
    </source>
</reference>
<organism evidence="4 5">
    <name type="scientific">Lentzea tibetensis</name>
    <dbReference type="NCBI Taxonomy" id="2591470"/>
    <lineage>
        <taxon>Bacteria</taxon>
        <taxon>Bacillati</taxon>
        <taxon>Actinomycetota</taxon>
        <taxon>Actinomycetes</taxon>
        <taxon>Pseudonocardiales</taxon>
        <taxon>Pseudonocardiaceae</taxon>
        <taxon>Lentzea</taxon>
    </lineage>
</organism>
<gene>
    <name evidence="4" type="ORF">FKR81_29080</name>
</gene>
<evidence type="ECO:0000313" key="5">
    <source>
        <dbReference type="Proteomes" id="UP000316639"/>
    </source>
</evidence>
<dbReference type="PANTHER" id="PTHR44196">
    <property type="entry name" value="DEHYDROGENASE/REDUCTASE SDR FAMILY MEMBER 7B"/>
    <property type="match status" value="1"/>
</dbReference>
<dbReference type="GO" id="GO:0016491">
    <property type="term" value="F:oxidoreductase activity"/>
    <property type="evidence" value="ECO:0007669"/>
    <property type="project" value="UniProtKB-KW"/>
</dbReference>
<dbReference type="PANTHER" id="PTHR44196:SF1">
    <property type="entry name" value="DEHYDROGENASE_REDUCTASE SDR FAMILY MEMBER 7B"/>
    <property type="match status" value="1"/>
</dbReference>
<name>A0A563EMP4_9PSEU</name>
<dbReference type="Proteomes" id="UP000316639">
    <property type="component" value="Unassembled WGS sequence"/>
</dbReference>
<dbReference type="InterPro" id="IPR002347">
    <property type="entry name" value="SDR_fam"/>
</dbReference>
<dbReference type="AlphaFoldDB" id="A0A563EMP4"/>
<proteinExistence type="inferred from homology"/>
<dbReference type="PRINTS" id="PR00081">
    <property type="entry name" value="GDHRDH"/>
</dbReference>